<proteinExistence type="predicted"/>
<keyword evidence="1" id="KW-0560">Oxidoreductase</keyword>
<dbReference type="GeneID" id="11522196"/>
<evidence type="ECO:0000313" key="3">
    <source>
        <dbReference type="Proteomes" id="UP000008181"/>
    </source>
</evidence>
<evidence type="ECO:0000256" key="1">
    <source>
        <dbReference type="ARBA" id="ARBA00023002"/>
    </source>
</evidence>
<dbReference type="KEGG" id="ttt:THITE_159739"/>
<dbReference type="EMBL" id="CP003014">
    <property type="protein sequence ID" value="AEO71975.1"/>
    <property type="molecule type" value="Genomic_DNA"/>
</dbReference>
<dbReference type="AlphaFoldDB" id="G2RH44"/>
<dbReference type="eggNOG" id="ENOG502SDZT">
    <property type="taxonomic scope" value="Eukaryota"/>
</dbReference>
<dbReference type="Proteomes" id="UP000008181">
    <property type="component" value="Chromosome 6"/>
</dbReference>
<reference evidence="2 3" key="1">
    <citation type="journal article" date="2011" name="Nat. Biotechnol.">
        <title>Comparative genomic analysis of the thermophilic biomass-degrading fungi Myceliophthora thermophila and Thielavia terrestris.</title>
        <authorList>
            <person name="Berka R.M."/>
            <person name="Grigoriev I.V."/>
            <person name="Otillar R."/>
            <person name="Salamov A."/>
            <person name="Grimwood J."/>
            <person name="Reid I."/>
            <person name="Ishmael N."/>
            <person name="John T."/>
            <person name="Darmond C."/>
            <person name="Moisan M.-C."/>
            <person name="Henrissat B."/>
            <person name="Coutinho P.M."/>
            <person name="Lombard V."/>
            <person name="Natvig D.O."/>
            <person name="Lindquist E."/>
            <person name="Schmutz J."/>
            <person name="Lucas S."/>
            <person name="Harris P."/>
            <person name="Powlowski J."/>
            <person name="Bellemare A."/>
            <person name="Taylor D."/>
            <person name="Butler G."/>
            <person name="de Vries R.P."/>
            <person name="Allijn I.E."/>
            <person name="van den Brink J."/>
            <person name="Ushinsky S."/>
            <person name="Storms R."/>
            <person name="Powell A.J."/>
            <person name="Paulsen I.T."/>
            <person name="Elbourne L.D.H."/>
            <person name="Baker S.E."/>
            <person name="Magnuson J."/>
            <person name="LaBoissiere S."/>
            <person name="Clutterbuck A.J."/>
            <person name="Martinez D."/>
            <person name="Wogulis M."/>
            <person name="de Leon A.L."/>
            <person name="Rey M.W."/>
            <person name="Tsang A."/>
        </authorList>
    </citation>
    <scope>NUCLEOTIDE SEQUENCE [LARGE SCALE GENOMIC DNA]</scope>
    <source>
        <strain evidence="3">ATCC 38088 / NRRL 8126</strain>
    </source>
</reference>
<dbReference type="InterPro" id="IPR042098">
    <property type="entry name" value="TauD-like_sf"/>
</dbReference>
<protein>
    <submittedName>
        <fullName evidence="2">Uncharacterized protein</fullName>
    </submittedName>
</protein>
<dbReference type="STRING" id="578455.G2RH44"/>
<name>G2RH44_THETT</name>
<sequence>MSGCCGLYADSDGHGCSPRKRFWRGTGSDDQRYALDVIEDIDRRNQVVPDTEPGDPLFVNNHGVLYSREAFVELQEALSYLVRMWLKNPALAWKLPQPLQREYARIDKGNELGERWNRGGWFAWSPPEVAYMEYLEVLAGDSGLPQGELKDEVVTLLKEFCSDAAWCPRQPFAHCGIGHRALQGPSPAHESASSELAMALPEFRNTPDVVRQLVRVCTAGAPEWELPVRGQQRRPGVVIRAGKLYPAGVGADHGCSNSSRHSKEVEGAREFMHELLLLRGIPGVLLQAQAQPLFFRVLAELECIEMGL</sequence>
<dbReference type="Gene3D" id="3.60.130.10">
    <property type="entry name" value="Clavaminate synthase-like"/>
    <property type="match status" value="1"/>
</dbReference>
<dbReference type="SUPFAM" id="SSF51197">
    <property type="entry name" value="Clavaminate synthase-like"/>
    <property type="match status" value="1"/>
</dbReference>
<dbReference type="GO" id="GO:0016491">
    <property type="term" value="F:oxidoreductase activity"/>
    <property type="evidence" value="ECO:0007669"/>
    <property type="project" value="UniProtKB-KW"/>
</dbReference>
<dbReference type="OrthoDB" id="4062651at2759"/>
<organism evidence="2 3">
    <name type="scientific">Thermothielavioides terrestris (strain ATCC 38088 / NRRL 8126)</name>
    <name type="common">Thielavia terrestris</name>
    <dbReference type="NCBI Taxonomy" id="578455"/>
    <lineage>
        <taxon>Eukaryota</taxon>
        <taxon>Fungi</taxon>
        <taxon>Dikarya</taxon>
        <taxon>Ascomycota</taxon>
        <taxon>Pezizomycotina</taxon>
        <taxon>Sordariomycetes</taxon>
        <taxon>Sordariomycetidae</taxon>
        <taxon>Sordariales</taxon>
        <taxon>Chaetomiaceae</taxon>
        <taxon>Thermothielavioides</taxon>
        <taxon>Thermothielavioides terrestris</taxon>
    </lineage>
</organism>
<evidence type="ECO:0000313" key="2">
    <source>
        <dbReference type="EMBL" id="AEO71975.1"/>
    </source>
</evidence>
<gene>
    <name evidence="2" type="ORF">THITE_159739</name>
</gene>
<accession>G2RH44</accession>
<dbReference type="RefSeq" id="XP_003658311.1">
    <property type="nucleotide sequence ID" value="XM_003658263.1"/>
</dbReference>
<keyword evidence="3" id="KW-1185">Reference proteome</keyword>
<dbReference type="HOGENOM" id="CLU_903678_0_0_1"/>